<name>A0A815SFK6_9BILA</name>
<sequence length="231" mass="27350">MSMTAIDNQHEQLVSMVNQLMDEREILYRENEYLKAKLNESILIETIQEMKKERIFLLKLLSNLTINNNQDDQSRYVKHHIKENNTDFLPPPSYQTYSSKPVHYDNSLAEQNSTISRNNPSVINNRNRIYRLNTNTEQQKQQQQQQPTVIYRIDNSKENLMNNSDRLSSSLSSTNHMKHPQSNKKVFVYKTSITPQTQESNKLIRKYDCQLKHSQNSPFRHYRSQSLQDLT</sequence>
<keyword evidence="3" id="KW-1185">Reference proteome</keyword>
<dbReference type="EMBL" id="CAJNOL010002311">
    <property type="protein sequence ID" value="CAF1487465.1"/>
    <property type="molecule type" value="Genomic_DNA"/>
</dbReference>
<dbReference type="Proteomes" id="UP000663870">
    <property type="component" value="Unassembled WGS sequence"/>
</dbReference>
<organism evidence="2 3">
    <name type="scientific">Rotaria sordida</name>
    <dbReference type="NCBI Taxonomy" id="392033"/>
    <lineage>
        <taxon>Eukaryota</taxon>
        <taxon>Metazoa</taxon>
        <taxon>Spiralia</taxon>
        <taxon>Gnathifera</taxon>
        <taxon>Rotifera</taxon>
        <taxon>Eurotatoria</taxon>
        <taxon>Bdelloidea</taxon>
        <taxon>Philodinida</taxon>
        <taxon>Philodinidae</taxon>
        <taxon>Rotaria</taxon>
    </lineage>
</organism>
<reference evidence="2" key="1">
    <citation type="submission" date="2021-02" db="EMBL/GenBank/DDBJ databases">
        <authorList>
            <person name="Nowell W R."/>
        </authorList>
    </citation>
    <scope>NUCLEOTIDE SEQUENCE</scope>
</reference>
<comment type="caution">
    <text evidence="2">The sequence shown here is derived from an EMBL/GenBank/DDBJ whole genome shotgun (WGS) entry which is preliminary data.</text>
</comment>
<feature type="compositionally biased region" description="Low complexity" evidence="1">
    <location>
        <begin position="159"/>
        <end position="173"/>
    </location>
</feature>
<feature type="region of interest" description="Disordered" evidence="1">
    <location>
        <begin position="159"/>
        <end position="181"/>
    </location>
</feature>
<evidence type="ECO:0000256" key="1">
    <source>
        <dbReference type="SAM" id="MobiDB-lite"/>
    </source>
</evidence>
<dbReference type="AlphaFoldDB" id="A0A815SFK6"/>
<accession>A0A815SFK6</accession>
<evidence type="ECO:0000313" key="2">
    <source>
        <dbReference type="EMBL" id="CAF1487465.1"/>
    </source>
</evidence>
<proteinExistence type="predicted"/>
<protein>
    <submittedName>
        <fullName evidence="2">Uncharacterized protein</fullName>
    </submittedName>
</protein>
<evidence type="ECO:0000313" key="3">
    <source>
        <dbReference type="Proteomes" id="UP000663870"/>
    </source>
</evidence>
<gene>
    <name evidence="2" type="ORF">JXQ802_LOCUS39662</name>
</gene>